<evidence type="ECO:0000313" key="2">
    <source>
        <dbReference type="EMBL" id="SVC38868.1"/>
    </source>
</evidence>
<dbReference type="PRINTS" id="PR00081">
    <property type="entry name" value="GDHRDH"/>
</dbReference>
<protein>
    <recommendedName>
        <fullName evidence="3">Short-chain dehydrogenase</fullName>
    </recommendedName>
</protein>
<dbReference type="InterPro" id="IPR036291">
    <property type="entry name" value="NAD(P)-bd_dom_sf"/>
</dbReference>
<dbReference type="InterPro" id="IPR050259">
    <property type="entry name" value="SDR"/>
</dbReference>
<evidence type="ECO:0008006" key="3">
    <source>
        <dbReference type="Google" id="ProtNLM"/>
    </source>
</evidence>
<accession>A0A382LQ93</accession>
<evidence type="ECO:0000256" key="1">
    <source>
        <dbReference type="ARBA" id="ARBA00006484"/>
    </source>
</evidence>
<dbReference type="FunFam" id="3.40.50.720:FF:000084">
    <property type="entry name" value="Short-chain dehydrogenase reductase"/>
    <property type="match status" value="1"/>
</dbReference>
<dbReference type="Gene3D" id="3.40.50.720">
    <property type="entry name" value="NAD(P)-binding Rossmann-like Domain"/>
    <property type="match status" value="1"/>
</dbReference>
<organism evidence="2">
    <name type="scientific">marine metagenome</name>
    <dbReference type="NCBI Taxonomy" id="408172"/>
    <lineage>
        <taxon>unclassified sequences</taxon>
        <taxon>metagenomes</taxon>
        <taxon>ecological metagenomes</taxon>
    </lineage>
</organism>
<sequence>MELGLRDRVALVTGGSMGIGKASALALAREGSHIAICARGKELLESVAAEIAAETDRTVLPIAVDLNKEDDAQRFVREAVDHFGRLDILVNCAGSSPGGTLQNLEEGQWMESLNLKFMGYVRTTKPAVGHMKERGWGRVINVIGNDGIKPIYFELTPGAANAAGINFTLAIAEELAPYGITVNAVNPGPVDTERWWGLVRTLAREMNISEDQAQERALRSMPMGRLCTSEEVADVVVFLASERASFVTAASISVDGAQRKAIMDI</sequence>
<dbReference type="PANTHER" id="PTHR42879">
    <property type="entry name" value="3-OXOACYL-(ACYL-CARRIER-PROTEIN) REDUCTASE"/>
    <property type="match status" value="1"/>
</dbReference>
<dbReference type="PANTHER" id="PTHR42879:SF6">
    <property type="entry name" value="NADPH-DEPENDENT REDUCTASE BACG"/>
    <property type="match status" value="1"/>
</dbReference>
<gene>
    <name evidence="2" type="ORF">METZ01_LOCUS291722</name>
</gene>
<reference evidence="2" key="1">
    <citation type="submission" date="2018-05" db="EMBL/GenBank/DDBJ databases">
        <authorList>
            <person name="Lanie J.A."/>
            <person name="Ng W.-L."/>
            <person name="Kazmierczak K.M."/>
            <person name="Andrzejewski T.M."/>
            <person name="Davidsen T.M."/>
            <person name="Wayne K.J."/>
            <person name="Tettelin H."/>
            <person name="Glass J.I."/>
            <person name="Rusch D."/>
            <person name="Podicherti R."/>
            <person name="Tsui H.-C.T."/>
            <person name="Winkler M.E."/>
        </authorList>
    </citation>
    <scope>NUCLEOTIDE SEQUENCE</scope>
</reference>
<dbReference type="AlphaFoldDB" id="A0A382LQ93"/>
<proteinExistence type="inferred from homology"/>
<dbReference type="EMBL" id="UINC01088544">
    <property type="protein sequence ID" value="SVC38868.1"/>
    <property type="molecule type" value="Genomic_DNA"/>
</dbReference>
<comment type="similarity">
    <text evidence="1">Belongs to the short-chain dehydrogenases/reductases (SDR) family.</text>
</comment>
<dbReference type="SUPFAM" id="SSF51735">
    <property type="entry name" value="NAD(P)-binding Rossmann-fold domains"/>
    <property type="match status" value="1"/>
</dbReference>
<name>A0A382LQ93_9ZZZZ</name>
<dbReference type="InterPro" id="IPR002347">
    <property type="entry name" value="SDR_fam"/>
</dbReference>
<dbReference type="Pfam" id="PF00106">
    <property type="entry name" value="adh_short"/>
    <property type="match status" value="1"/>
</dbReference>